<evidence type="ECO:0000313" key="2">
    <source>
        <dbReference type="Proteomes" id="UP000051221"/>
    </source>
</evidence>
<sequence>MRYWMIGLMVLWMTGCDLTRPAIERDFADYIQRIANVQDAITIPFPETQNQTLPDKRNLLITIDPLTLGLLDSYELRKCALFSLIAERNSVLGKVQDEFRRFDYELALLHGLTRCITDNDLSPKLRQQLSDIEAEKIDQLPAHWHNLLYTSTAMRQQLTSHEWLEGHWDTAQINEALTTFSAIHAAIAQQQLAVALPVVTPYQEALEKQPLLGQLKFSLDNSARWLSAATQQLTQHDATIVCGANRNPTKLNYLRNVFQSIYVEKLQPYLAKIDSIYFTLAPNLTPFEPTPLSDYTFAIVQSHQAFRQAIQHHMQYWQALFKRCSVTVGR</sequence>
<protein>
    <recommendedName>
        <fullName evidence="3">DUF3080 domain-containing protein</fullName>
    </recommendedName>
</protein>
<dbReference type="AlphaFoldDB" id="A0A0Q2RJP0"/>
<proteinExistence type="predicted"/>
<name>A0A0Q2RJP0_VIBFU</name>
<dbReference type="PROSITE" id="PS51257">
    <property type="entry name" value="PROKAR_LIPOPROTEIN"/>
    <property type="match status" value="1"/>
</dbReference>
<dbReference type="Proteomes" id="UP000051221">
    <property type="component" value="Unassembled WGS sequence"/>
</dbReference>
<dbReference type="Pfam" id="PF11279">
    <property type="entry name" value="DUF3080"/>
    <property type="match status" value="1"/>
</dbReference>
<organism evidence="1 2">
    <name type="scientific">Vibrio furnissii</name>
    <dbReference type="NCBI Taxonomy" id="29494"/>
    <lineage>
        <taxon>Bacteria</taxon>
        <taxon>Pseudomonadati</taxon>
        <taxon>Pseudomonadota</taxon>
        <taxon>Gammaproteobacteria</taxon>
        <taxon>Vibrionales</taxon>
        <taxon>Vibrionaceae</taxon>
        <taxon>Vibrio</taxon>
    </lineage>
</organism>
<evidence type="ECO:0008006" key="3">
    <source>
        <dbReference type="Google" id="ProtNLM"/>
    </source>
</evidence>
<reference evidence="1 2" key="1">
    <citation type="submission" date="2015-08" db="EMBL/GenBank/DDBJ databases">
        <title>Antibacterial properties of a collection of Vibrionaceae strains.</title>
        <authorList>
            <person name="Giubergia S."/>
        </authorList>
    </citation>
    <scope>NUCLEOTIDE SEQUENCE [LARGE SCALE GENOMIC DNA]</scope>
    <source>
        <strain evidence="1 2">S0821</strain>
    </source>
</reference>
<dbReference type="InterPro" id="IPR021431">
    <property type="entry name" value="DUF3080"/>
</dbReference>
<dbReference type="EMBL" id="LKHS01000020">
    <property type="protein sequence ID" value="KQH84246.1"/>
    <property type="molecule type" value="Genomic_DNA"/>
</dbReference>
<gene>
    <name evidence="1" type="ORF">AMR76_18635</name>
</gene>
<evidence type="ECO:0000313" key="1">
    <source>
        <dbReference type="EMBL" id="KQH84246.1"/>
    </source>
</evidence>
<accession>A0A0Q2RJP0</accession>
<keyword evidence="2" id="KW-1185">Reference proteome</keyword>
<dbReference type="InParanoid" id="A0A0Q2RJP0"/>
<comment type="caution">
    <text evidence="1">The sequence shown here is derived from an EMBL/GenBank/DDBJ whole genome shotgun (WGS) entry which is preliminary data.</text>
</comment>
<dbReference type="RefSeq" id="WP_055466841.1">
    <property type="nucleotide sequence ID" value="NZ_LKHS01000020.1"/>
</dbReference>